<dbReference type="AlphaFoldDB" id="A0A5P9NHJ2"/>
<dbReference type="Pfam" id="PF00753">
    <property type="entry name" value="Lactamase_B"/>
    <property type="match status" value="1"/>
</dbReference>
<proteinExistence type="predicted"/>
<dbReference type="InterPro" id="IPR050855">
    <property type="entry name" value="NDM-1-like"/>
</dbReference>
<dbReference type="PANTHER" id="PTHR42951">
    <property type="entry name" value="METALLO-BETA-LACTAMASE DOMAIN-CONTAINING"/>
    <property type="match status" value="1"/>
</dbReference>
<accession>A0A5P9NHJ2</accession>
<evidence type="ECO:0000313" key="3">
    <source>
        <dbReference type="Proteomes" id="UP000326287"/>
    </source>
</evidence>
<evidence type="ECO:0000313" key="2">
    <source>
        <dbReference type="EMBL" id="QFU75290.1"/>
    </source>
</evidence>
<gene>
    <name evidence="2" type="ORF">EY643_06285</name>
</gene>
<feature type="domain" description="Metallo-beta-lactamase" evidence="1">
    <location>
        <begin position="25"/>
        <end position="230"/>
    </location>
</feature>
<dbReference type="SUPFAM" id="SSF56281">
    <property type="entry name" value="Metallo-hydrolase/oxidoreductase"/>
    <property type="match status" value="1"/>
</dbReference>
<dbReference type="Gene3D" id="3.60.15.10">
    <property type="entry name" value="Ribonuclease Z/Hydroxyacylglutathione hydrolase-like"/>
    <property type="match status" value="1"/>
</dbReference>
<dbReference type="OrthoDB" id="9815874at2"/>
<dbReference type="InterPro" id="IPR036866">
    <property type="entry name" value="RibonucZ/Hydroxyglut_hydro"/>
</dbReference>
<reference evidence="2 3" key="1">
    <citation type="submission" date="2019-02" db="EMBL/GenBank/DDBJ databases">
        <authorList>
            <person name="Li S.-H."/>
        </authorList>
    </citation>
    <scope>NUCLEOTIDE SEQUENCE [LARGE SCALE GENOMIC DNA]</scope>
    <source>
        <strain evidence="2 3">IMCC14385</strain>
    </source>
</reference>
<dbReference type="PANTHER" id="PTHR42951:SF22">
    <property type="entry name" value="METALLO BETA-LACTAMASE SUPERFAMILY LIPOPROTEIN"/>
    <property type="match status" value="1"/>
</dbReference>
<keyword evidence="2" id="KW-0378">Hydrolase</keyword>
<dbReference type="GO" id="GO:0016787">
    <property type="term" value="F:hydrolase activity"/>
    <property type="evidence" value="ECO:0007669"/>
    <property type="project" value="UniProtKB-KW"/>
</dbReference>
<dbReference type="InterPro" id="IPR037482">
    <property type="entry name" value="ST1585_MBL-fold"/>
</dbReference>
<organism evidence="2 3">
    <name type="scientific">Halioglobus maricola</name>
    <dbReference type="NCBI Taxonomy" id="2601894"/>
    <lineage>
        <taxon>Bacteria</taxon>
        <taxon>Pseudomonadati</taxon>
        <taxon>Pseudomonadota</taxon>
        <taxon>Gammaproteobacteria</taxon>
        <taxon>Cellvibrionales</taxon>
        <taxon>Halieaceae</taxon>
        <taxon>Halioglobus</taxon>
    </lineage>
</organism>
<dbReference type="KEGG" id="halc:EY643_06285"/>
<dbReference type="SMART" id="SM00849">
    <property type="entry name" value="Lactamase_B"/>
    <property type="match status" value="1"/>
</dbReference>
<dbReference type="CDD" id="cd07726">
    <property type="entry name" value="ST1585-like_MBL-fold"/>
    <property type="match status" value="1"/>
</dbReference>
<evidence type="ECO:0000259" key="1">
    <source>
        <dbReference type="SMART" id="SM00849"/>
    </source>
</evidence>
<sequence>MTASLVAELGDGISSIDALYLRPGLVSFYLLEHNGECAVIDTGTVHSVPILESHLAARGIAAEQVRYIIPTHVHLDHAGGAGAMMQRFPDATLLVHPQGARHLIDPAKLIAGSIAVYGEELFAELYGDVIPVSAERVIAVEDGQSFSVGGRPLLFRHTPGHADHHFCVWDEQTRGWFAGDMFGICYREFRLPGGNFCMLSTTPTQFRPDAMRDSLRLLGAAQPKRIFLNHYGGIDYSDAQLATLLDQVDGYVDIAARCEGDATAMEEAIMDFSLATVLAQNPQLDPEAVREGFRFDAQLNAQGLAVWRARQ</sequence>
<protein>
    <submittedName>
        <fullName evidence="2">MBL fold metallo-hydrolase</fullName>
    </submittedName>
</protein>
<dbReference type="Proteomes" id="UP000326287">
    <property type="component" value="Chromosome"/>
</dbReference>
<dbReference type="EMBL" id="CP036422">
    <property type="protein sequence ID" value="QFU75290.1"/>
    <property type="molecule type" value="Genomic_DNA"/>
</dbReference>
<name>A0A5P9NHJ2_9GAMM</name>
<keyword evidence="3" id="KW-1185">Reference proteome</keyword>
<dbReference type="InterPro" id="IPR001279">
    <property type="entry name" value="Metallo-B-lactamas"/>
</dbReference>
<dbReference type="RefSeq" id="WP_152661396.1">
    <property type="nucleotide sequence ID" value="NZ_CP036422.1"/>
</dbReference>